<dbReference type="Proteomes" id="UP000734854">
    <property type="component" value="Unassembled WGS sequence"/>
</dbReference>
<feature type="repeat" description="PPR" evidence="3">
    <location>
        <begin position="344"/>
        <end position="378"/>
    </location>
</feature>
<evidence type="ECO:0000256" key="1">
    <source>
        <dbReference type="ARBA" id="ARBA00007626"/>
    </source>
</evidence>
<feature type="repeat" description="PPR" evidence="3">
    <location>
        <begin position="308"/>
        <end position="343"/>
    </location>
</feature>
<comment type="caution">
    <text evidence="5">The sequence shown here is derived from an EMBL/GenBank/DDBJ whole genome shotgun (WGS) entry which is preliminary data.</text>
</comment>
<evidence type="ECO:0000256" key="4">
    <source>
        <dbReference type="SAM" id="MobiDB-lite"/>
    </source>
</evidence>
<name>A0A8J5KSV6_ZINOF</name>
<keyword evidence="6" id="KW-1185">Reference proteome</keyword>
<evidence type="ECO:0000313" key="6">
    <source>
        <dbReference type="Proteomes" id="UP000734854"/>
    </source>
</evidence>
<dbReference type="InterPro" id="IPR002885">
    <property type="entry name" value="PPR_rpt"/>
</dbReference>
<evidence type="ECO:0000256" key="2">
    <source>
        <dbReference type="ARBA" id="ARBA00022737"/>
    </source>
</evidence>
<dbReference type="Gene3D" id="1.25.40.10">
    <property type="entry name" value="Tetratricopeptide repeat domain"/>
    <property type="match status" value="1"/>
</dbReference>
<dbReference type="InterPro" id="IPR011990">
    <property type="entry name" value="TPR-like_helical_dom_sf"/>
</dbReference>
<feature type="compositionally biased region" description="Low complexity" evidence="4">
    <location>
        <begin position="171"/>
        <end position="184"/>
    </location>
</feature>
<evidence type="ECO:0000313" key="5">
    <source>
        <dbReference type="EMBL" id="KAG6487955.1"/>
    </source>
</evidence>
<gene>
    <name evidence="5" type="ORF">ZIOFF_056694</name>
</gene>
<dbReference type="Pfam" id="PF13041">
    <property type="entry name" value="PPR_2"/>
    <property type="match status" value="1"/>
</dbReference>
<evidence type="ECO:0008006" key="7">
    <source>
        <dbReference type="Google" id="ProtNLM"/>
    </source>
</evidence>
<feature type="compositionally biased region" description="Basic and acidic residues" evidence="4">
    <location>
        <begin position="193"/>
        <end position="206"/>
    </location>
</feature>
<reference evidence="5 6" key="1">
    <citation type="submission" date="2020-08" db="EMBL/GenBank/DDBJ databases">
        <title>Plant Genome Project.</title>
        <authorList>
            <person name="Zhang R.-G."/>
        </authorList>
    </citation>
    <scope>NUCLEOTIDE SEQUENCE [LARGE SCALE GENOMIC DNA]</scope>
    <source>
        <tissue evidence="5">Rhizome</tissue>
    </source>
</reference>
<feature type="region of interest" description="Disordered" evidence="4">
    <location>
        <begin position="171"/>
        <end position="226"/>
    </location>
</feature>
<sequence length="439" mass="48750">MNPMLDLALRIIHPSRFIEYETLPQIVICPNPQANEKERDCSNTNTAAANQATPLGREDGQKTRVVPEASGPRYIKRQQGWTFVLCSNAMAIAAAAAIPRSLLSLSSSSHWRFLFSASSSLLRLRRSKFTSAFFVPSLAGRRCETALPVVSVFLPSPRLPSVSTDARCFCSSSRSSNTNSTASFGWSDDEDENKASTKIKEVDKSKLPPPYDPFSKKPAVEEPRDPSDLQEIFHKMRTEGLAHEALQLFAIIKEPWDPSDLQEIFHKMRTEGLTNYAIKMFDGLSKDGLAHEALQLFAIIKDKGTMPDVVAHTAVLEAYANAGGHSKEAIRTYDRMLASGVCPNAYTFAVLVKGLAKDGRLPEARKYLLEMMGKGMRPNAGTYLELFEAYLREQKGDEARALVEEMRGKGFVPEGKAVRETIGKRSQVYRAVMDLFFGK</sequence>
<dbReference type="NCBIfam" id="TIGR00756">
    <property type="entry name" value="PPR"/>
    <property type="match status" value="2"/>
</dbReference>
<dbReference type="AlphaFoldDB" id="A0A8J5KSV6"/>
<dbReference type="Pfam" id="PF01535">
    <property type="entry name" value="PPR"/>
    <property type="match status" value="2"/>
</dbReference>
<accession>A0A8J5KSV6</accession>
<comment type="similarity">
    <text evidence="1">Belongs to the PPR family. P subfamily.</text>
</comment>
<protein>
    <recommendedName>
        <fullName evidence="7">Pentatricopeptide repeat-containing protein</fullName>
    </recommendedName>
</protein>
<keyword evidence="2" id="KW-0677">Repeat</keyword>
<feature type="repeat" description="PPR" evidence="3">
    <location>
        <begin position="379"/>
        <end position="413"/>
    </location>
</feature>
<evidence type="ECO:0000256" key="3">
    <source>
        <dbReference type="PROSITE-ProRule" id="PRU00708"/>
    </source>
</evidence>
<proteinExistence type="inferred from homology"/>
<feature type="compositionally biased region" description="Basic and acidic residues" evidence="4">
    <location>
        <begin position="214"/>
        <end position="226"/>
    </location>
</feature>
<organism evidence="5 6">
    <name type="scientific">Zingiber officinale</name>
    <name type="common">Ginger</name>
    <name type="synonym">Amomum zingiber</name>
    <dbReference type="NCBI Taxonomy" id="94328"/>
    <lineage>
        <taxon>Eukaryota</taxon>
        <taxon>Viridiplantae</taxon>
        <taxon>Streptophyta</taxon>
        <taxon>Embryophyta</taxon>
        <taxon>Tracheophyta</taxon>
        <taxon>Spermatophyta</taxon>
        <taxon>Magnoliopsida</taxon>
        <taxon>Liliopsida</taxon>
        <taxon>Zingiberales</taxon>
        <taxon>Zingiberaceae</taxon>
        <taxon>Zingiber</taxon>
    </lineage>
</organism>
<dbReference type="PROSITE" id="PS51375">
    <property type="entry name" value="PPR"/>
    <property type="match status" value="3"/>
</dbReference>
<dbReference type="PANTHER" id="PTHR47941">
    <property type="entry name" value="PENTATRICOPEPTIDE REPEAT-CONTAINING PROTEIN 3, MITOCHONDRIAL"/>
    <property type="match status" value="1"/>
</dbReference>
<dbReference type="EMBL" id="JACMSC010000015">
    <property type="protein sequence ID" value="KAG6487955.1"/>
    <property type="molecule type" value="Genomic_DNA"/>
</dbReference>